<gene>
    <name evidence="2" type="ORF">Slati_1176500</name>
</gene>
<name>A0AAW2XD35_9LAMI</name>
<dbReference type="AlphaFoldDB" id="A0AAW2XD35"/>
<evidence type="ECO:0000313" key="2">
    <source>
        <dbReference type="EMBL" id="KAL0451984.1"/>
    </source>
</evidence>
<reference evidence="2" key="1">
    <citation type="submission" date="2020-06" db="EMBL/GenBank/DDBJ databases">
        <authorList>
            <person name="Li T."/>
            <person name="Hu X."/>
            <person name="Zhang T."/>
            <person name="Song X."/>
            <person name="Zhang H."/>
            <person name="Dai N."/>
            <person name="Sheng W."/>
            <person name="Hou X."/>
            <person name="Wei L."/>
        </authorList>
    </citation>
    <scope>NUCLEOTIDE SEQUENCE</scope>
    <source>
        <strain evidence="2">KEN1</strain>
        <tissue evidence="2">Leaf</tissue>
    </source>
</reference>
<sequence>MLPSLLEFCGTFIVRQTCCGYSGSTVSTLEAFQFGIGNRRRVSLHSFNVLPTFETKSSLHLAHQRQQFSAWPDGLTSRDSRCPKPMSTSGRNSQDSLGKLQSGRHLSAEFTHSSCGFDHGEDSLHATCIPTRGSIMLVVHQHPCIGQTSFL</sequence>
<reference evidence="2" key="2">
    <citation type="journal article" date="2024" name="Plant">
        <title>Genomic evolution and insights into agronomic trait innovations of Sesamum species.</title>
        <authorList>
            <person name="Miao H."/>
            <person name="Wang L."/>
            <person name="Qu L."/>
            <person name="Liu H."/>
            <person name="Sun Y."/>
            <person name="Le M."/>
            <person name="Wang Q."/>
            <person name="Wei S."/>
            <person name="Zheng Y."/>
            <person name="Lin W."/>
            <person name="Duan Y."/>
            <person name="Cao H."/>
            <person name="Xiong S."/>
            <person name="Wang X."/>
            <person name="Wei L."/>
            <person name="Li C."/>
            <person name="Ma Q."/>
            <person name="Ju M."/>
            <person name="Zhao R."/>
            <person name="Li G."/>
            <person name="Mu C."/>
            <person name="Tian Q."/>
            <person name="Mei H."/>
            <person name="Zhang T."/>
            <person name="Gao T."/>
            <person name="Zhang H."/>
        </authorList>
    </citation>
    <scope>NUCLEOTIDE SEQUENCE</scope>
    <source>
        <strain evidence="2">KEN1</strain>
    </source>
</reference>
<organism evidence="2">
    <name type="scientific">Sesamum latifolium</name>
    <dbReference type="NCBI Taxonomy" id="2727402"/>
    <lineage>
        <taxon>Eukaryota</taxon>
        <taxon>Viridiplantae</taxon>
        <taxon>Streptophyta</taxon>
        <taxon>Embryophyta</taxon>
        <taxon>Tracheophyta</taxon>
        <taxon>Spermatophyta</taxon>
        <taxon>Magnoliopsida</taxon>
        <taxon>eudicotyledons</taxon>
        <taxon>Gunneridae</taxon>
        <taxon>Pentapetalae</taxon>
        <taxon>asterids</taxon>
        <taxon>lamiids</taxon>
        <taxon>Lamiales</taxon>
        <taxon>Pedaliaceae</taxon>
        <taxon>Sesamum</taxon>
    </lineage>
</organism>
<comment type="caution">
    <text evidence="2">The sequence shown here is derived from an EMBL/GenBank/DDBJ whole genome shotgun (WGS) entry which is preliminary data.</text>
</comment>
<dbReference type="EMBL" id="JACGWN010000004">
    <property type="protein sequence ID" value="KAL0451984.1"/>
    <property type="molecule type" value="Genomic_DNA"/>
</dbReference>
<accession>A0AAW2XD35</accession>
<evidence type="ECO:0000256" key="1">
    <source>
        <dbReference type="SAM" id="MobiDB-lite"/>
    </source>
</evidence>
<feature type="compositionally biased region" description="Polar residues" evidence="1">
    <location>
        <begin position="86"/>
        <end position="96"/>
    </location>
</feature>
<protein>
    <submittedName>
        <fullName evidence="2">Uncharacterized protein</fullName>
    </submittedName>
</protein>
<feature type="region of interest" description="Disordered" evidence="1">
    <location>
        <begin position="72"/>
        <end position="98"/>
    </location>
</feature>
<proteinExistence type="predicted"/>